<dbReference type="PANTHER" id="PTHR30069:SF29">
    <property type="entry name" value="HEMOGLOBIN AND HEMOGLOBIN-HAPTOGLOBIN-BINDING PROTEIN 1-RELATED"/>
    <property type="match status" value="1"/>
</dbReference>
<evidence type="ECO:0000256" key="2">
    <source>
        <dbReference type="ARBA" id="ARBA00022448"/>
    </source>
</evidence>
<keyword evidence="10" id="KW-0675">Receptor</keyword>
<dbReference type="AlphaFoldDB" id="A0AAE3M1M3"/>
<dbReference type="GO" id="GO:0044718">
    <property type="term" value="P:siderophore transmembrane transport"/>
    <property type="evidence" value="ECO:0007669"/>
    <property type="project" value="TreeGrafter"/>
</dbReference>
<dbReference type="InterPro" id="IPR037066">
    <property type="entry name" value="Plug_dom_sf"/>
</dbReference>
<dbReference type="RefSeq" id="WP_301189208.1">
    <property type="nucleotide sequence ID" value="NZ_JAPDPJ010000005.1"/>
</dbReference>
<dbReference type="Gene3D" id="2.40.170.20">
    <property type="entry name" value="TonB-dependent receptor, beta-barrel domain"/>
    <property type="match status" value="1"/>
</dbReference>
<evidence type="ECO:0000256" key="8">
    <source>
        <dbReference type="PROSITE-ProRule" id="PRU01360"/>
    </source>
</evidence>
<evidence type="ECO:0000259" key="9">
    <source>
        <dbReference type="Pfam" id="PF07715"/>
    </source>
</evidence>
<name>A0AAE3M1M3_9BACT</name>
<comment type="subcellular location">
    <subcellularLocation>
        <location evidence="1 8">Cell outer membrane</location>
        <topology evidence="1 8">Multi-pass membrane protein</topology>
    </subcellularLocation>
</comment>
<dbReference type="Gene3D" id="2.170.130.10">
    <property type="entry name" value="TonB-dependent receptor, plug domain"/>
    <property type="match status" value="1"/>
</dbReference>
<sequence>MNNKITYTLAFLLISFQYIKAQENSKSNFSYHYSLKELSELTITTGSIKPEKRKSAPSNVTIITHQMIEERGYKTLVDICQDIPGFDFMMFNDGGGEYPTFNMNRGIGDVGNPEILVMVDGIIQNNISFNWSLLWTYENMLIDVERIEISQGPGSVMYGAQAFTGIIHIITKKNINGIEANILKGSHSTESAEVYFGSNINKDTKLSIAFHYYNAEGDQGKDRYDPGNYFHNIRKPNTIIANYDDEGIYETNLLNPNGGKYIQNGFNTHNKNYAIRSKLHFKNNEIGFFISDMTRAYGSAVVAYEYDLTDHENTMHYRNYNIYANNQTELNEKLHLKSDLVFRATNIIPDGGFNYLYQFPDLRKNYAAYSHQTYLEEKLLYDFNTNNDLSFGFKTSISNQSDRIISLGEYPENHHSTESSWDIASSGNGINQYKKYPTYLVKEIALYSLWDHQFNNLFSSSIGLRYDYNSEYGSILNPRFAIDYNKTEAFGAKFIYGRAFRQPSIFEMHSEFRGNSNLEPQNIITYETELSSLLFNERLSTKLNIYYSVIHNLIGKVSDSSMPSGERFENVGQKDIGGFSYNLLYQFNKNIRFFCNYNFLTGYNANSNKFYDIDRTAKHKINGGVNISFIDKKLISDFRFNYVGKRKAPETNTWLQNHHKGYAPSYFKANWVISYKLNENLMAKMIINNVFDKAYYGVGRESGSGNIEDYDYINNVNPAGLIPAYHPQPGRTFFLNLIYKLHQ</sequence>
<keyword evidence="5" id="KW-0732">Signal</keyword>
<dbReference type="InterPro" id="IPR012910">
    <property type="entry name" value="Plug_dom"/>
</dbReference>
<dbReference type="InterPro" id="IPR039426">
    <property type="entry name" value="TonB-dep_rcpt-like"/>
</dbReference>
<dbReference type="GO" id="GO:0009279">
    <property type="term" value="C:cell outer membrane"/>
    <property type="evidence" value="ECO:0007669"/>
    <property type="project" value="UniProtKB-SubCell"/>
</dbReference>
<dbReference type="GO" id="GO:0015344">
    <property type="term" value="F:siderophore uptake transmembrane transporter activity"/>
    <property type="evidence" value="ECO:0007669"/>
    <property type="project" value="TreeGrafter"/>
</dbReference>
<keyword evidence="3 8" id="KW-1134">Transmembrane beta strand</keyword>
<dbReference type="InterPro" id="IPR036942">
    <property type="entry name" value="Beta-barrel_TonB_sf"/>
</dbReference>
<comment type="similarity">
    <text evidence="8">Belongs to the TonB-dependent receptor family.</text>
</comment>
<dbReference type="SUPFAM" id="SSF56935">
    <property type="entry name" value="Porins"/>
    <property type="match status" value="1"/>
</dbReference>
<dbReference type="Pfam" id="PF07715">
    <property type="entry name" value="Plug"/>
    <property type="match status" value="1"/>
</dbReference>
<dbReference type="PROSITE" id="PS52016">
    <property type="entry name" value="TONB_DEPENDENT_REC_3"/>
    <property type="match status" value="1"/>
</dbReference>
<dbReference type="Proteomes" id="UP001209229">
    <property type="component" value="Unassembled WGS sequence"/>
</dbReference>
<evidence type="ECO:0000256" key="6">
    <source>
        <dbReference type="ARBA" id="ARBA00023136"/>
    </source>
</evidence>
<keyword evidence="7 8" id="KW-0998">Cell outer membrane</keyword>
<keyword evidence="6 8" id="KW-0472">Membrane</keyword>
<feature type="domain" description="TonB-dependent receptor plug" evidence="9">
    <location>
        <begin position="53"/>
        <end position="165"/>
    </location>
</feature>
<keyword evidence="4 8" id="KW-0812">Transmembrane</keyword>
<gene>
    <name evidence="10" type="ORF">OM075_04120</name>
</gene>
<proteinExistence type="inferred from homology"/>
<evidence type="ECO:0000256" key="5">
    <source>
        <dbReference type="ARBA" id="ARBA00022729"/>
    </source>
</evidence>
<evidence type="ECO:0000256" key="7">
    <source>
        <dbReference type="ARBA" id="ARBA00023237"/>
    </source>
</evidence>
<dbReference type="PANTHER" id="PTHR30069">
    <property type="entry name" value="TONB-DEPENDENT OUTER MEMBRANE RECEPTOR"/>
    <property type="match status" value="1"/>
</dbReference>
<keyword evidence="2 8" id="KW-0813">Transport</keyword>
<evidence type="ECO:0000256" key="4">
    <source>
        <dbReference type="ARBA" id="ARBA00022692"/>
    </source>
</evidence>
<dbReference type="EMBL" id="JAPDPJ010000005">
    <property type="protein sequence ID" value="MCW3785636.1"/>
    <property type="molecule type" value="Genomic_DNA"/>
</dbReference>
<organism evidence="10 11">
    <name type="scientific">Plebeiibacterium sediminum</name>
    <dbReference type="NCBI Taxonomy" id="2992112"/>
    <lineage>
        <taxon>Bacteria</taxon>
        <taxon>Pseudomonadati</taxon>
        <taxon>Bacteroidota</taxon>
        <taxon>Bacteroidia</taxon>
        <taxon>Marinilabiliales</taxon>
        <taxon>Marinilabiliaceae</taxon>
        <taxon>Plebeiibacterium</taxon>
    </lineage>
</organism>
<evidence type="ECO:0000313" key="10">
    <source>
        <dbReference type="EMBL" id="MCW3785636.1"/>
    </source>
</evidence>
<protein>
    <submittedName>
        <fullName evidence="10">TonB-dependent receptor</fullName>
    </submittedName>
</protein>
<keyword evidence="11" id="KW-1185">Reference proteome</keyword>
<accession>A0AAE3M1M3</accession>
<evidence type="ECO:0000313" key="11">
    <source>
        <dbReference type="Proteomes" id="UP001209229"/>
    </source>
</evidence>
<reference evidence="10" key="1">
    <citation type="submission" date="2022-10" db="EMBL/GenBank/DDBJ databases">
        <authorList>
            <person name="Yu W.X."/>
        </authorList>
    </citation>
    <scope>NUCLEOTIDE SEQUENCE</scope>
    <source>
        <strain evidence="10">AAT</strain>
    </source>
</reference>
<evidence type="ECO:0000256" key="1">
    <source>
        <dbReference type="ARBA" id="ARBA00004571"/>
    </source>
</evidence>
<comment type="caution">
    <text evidence="10">The sequence shown here is derived from an EMBL/GenBank/DDBJ whole genome shotgun (WGS) entry which is preliminary data.</text>
</comment>
<evidence type="ECO:0000256" key="3">
    <source>
        <dbReference type="ARBA" id="ARBA00022452"/>
    </source>
</evidence>